<keyword evidence="2" id="KW-0732">Signal</keyword>
<reference evidence="3" key="1">
    <citation type="submission" date="2021-01" db="EMBL/GenBank/DDBJ databases">
        <title>Whole genome shotgun sequence of Virgisporangium aurantiacum NBRC 16421.</title>
        <authorList>
            <person name="Komaki H."/>
            <person name="Tamura T."/>
        </authorList>
    </citation>
    <scope>NUCLEOTIDE SEQUENCE</scope>
    <source>
        <strain evidence="3">NBRC 16421</strain>
    </source>
</reference>
<feature type="signal peptide" evidence="2">
    <location>
        <begin position="1"/>
        <end position="28"/>
    </location>
</feature>
<comment type="caution">
    <text evidence="3">The sequence shown here is derived from an EMBL/GenBank/DDBJ whole genome shotgun (WGS) entry which is preliminary data.</text>
</comment>
<accession>A0A8J4DZX9</accession>
<evidence type="ECO:0000313" key="4">
    <source>
        <dbReference type="Proteomes" id="UP000612585"/>
    </source>
</evidence>
<dbReference type="EMBL" id="BOPG01000029">
    <property type="protein sequence ID" value="GIJ57190.1"/>
    <property type="molecule type" value="Genomic_DNA"/>
</dbReference>
<name>A0A8J4DZX9_9ACTN</name>
<evidence type="ECO:0000256" key="1">
    <source>
        <dbReference type="SAM" id="MobiDB-lite"/>
    </source>
</evidence>
<feature type="region of interest" description="Disordered" evidence="1">
    <location>
        <begin position="154"/>
        <end position="178"/>
    </location>
</feature>
<protein>
    <submittedName>
        <fullName evidence="3">Uncharacterized protein</fullName>
    </submittedName>
</protein>
<evidence type="ECO:0000256" key="2">
    <source>
        <dbReference type="SAM" id="SignalP"/>
    </source>
</evidence>
<proteinExistence type="predicted"/>
<gene>
    <name evidence="3" type="ORF">Vau01_047060</name>
</gene>
<dbReference type="RefSeq" id="WP_203996320.1">
    <property type="nucleotide sequence ID" value="NZ_BOPG01000029.1"/>
</dbReference>
<sequence>MQTLRSAAVVVLLATAALFQLPAGPAAASVPIGALDVEERTISGATGSTVRGTVSCPENTFVINAQADSGFLGSLSTQPDQRTVEVVGRIISGHPFNFMFVRATCLPVGSIPGMFPISQLFPAGPANTLRTGAIFCPLGFISFAGGGRFVRPDGSTSTDASRMVSNAPSGSENGRGWTFGAQTANAGDRFEIRTMCAPAQGGFVKQNHRVPPRGESALVRVECPSGFFAIAGGPYLSKPDGTESPGETFVSEQPDLLSLHVWDVGGTPDSQAVPGTKVVSVANCMPSRQ</sequence>
<evidence type="ECO:0000313" key="3">
    <source>
        <dbReference type="EMBL" id="GIJ57190.1"/>
    </source>
</evidence>
<feature type="compositionally biased region" description="Polar residues" evidence="1">
    <location>
        <begin position="154"/>
        <end position="172"/>
    </location>
</feature>
<feature type="chain" id="PRO_5035264144" evidence="2">
    <location>
        <begin position="29"/>
        <end position="289"/>
    </location>
</feature>
<organism evidence="3 4">
    <name type="scientific">Virgisporangium aurantiacum</name>
    <dbReference type="NCBI Taxonomy" id="175570"/>
    <lineage>
        <taxon>Bacteria</taxon>
        <taxon>Bacillati</taxon>
        <taxon>Actinomycetota</taxon>
        <taxon>Actinomycetes</taxon>
        <taxon>Micromonosporales</taxon>
        <taxon>Micromonosporaceae</taxon>
        <taxon>Virgisporangium</taxon>
    </lineage>
</organism>
<keyword evidence="4" id="KW-1185">Reference proteome</keyword>
<dbReference type="Proteomes" id="UP000612585">
    <property type="component" value="Unassembled WGS sequence"/>
</dbReference>
<dbReference type="AlphaFoldDB" id="A0A8J4DZX9"/>